<comment type="caution">
    <text evidence="2">The sequence shown here is derived from an EMBL/GenBank/DDBJ whole genome shotgun (WGS) entry which is preliminary data.</text>
</comment>
<sequence length="220" mass="25025">MNLFCFTLEGSTDSLYRPTESKRGFQETAVLPSRPSTSKSLQEKAKWRGSEPCIATLDAQEQRHTSSLKKAKRKSHTPGARLSTEHEALDIPDCTNAYWHTSRPREDWVEIKNGHNEVLDNEPLQARLLPEEDTVRQLTLERRERGQITQTVNFEAWNPNWEPSDSRQHDLAWEAEGEAGEARGTLKKIQKLVRVKRGSPNSAEEAKTLPTTPTKVTLIK</sequence>
<protein>
    <submittedName>
        <fullName evidence="2">Uncharacterized protein</fullName>
    </submittedName>
</protein>
<feature type="compositionally biased region" description="Basic residues" evidence="1">
    <location>
        <begin position="66"/>
        <end position="76"/>
    </location>
</feature>
<accession>A0AAV6HGW3</accession>
<feature type="region of interest" description="Disordered" evidence="1">
    <location>
        <begin position="26"/>
        <end position="45"/>
    </location>
</feature>
<proteinExistence type="predicted"/>
<dbReference type="AlphaFoldDB" id="A0AAV6HGW3"/>
<evidence type="ECO:0000313" key="3">
    <source>
        <dbReference type="Proteomes" id="UP000823561"/>
    </source>
</evidence>
<gene>
    <name evidence="2" type="ORF">AALO_G00034570</name>
</gene>
<name>A0AAV6HGW3_9TELE</name>
<feature type="region of interest" description="Disordered" evidence="1">
    <location>
        <begin position="197"/>
        <end position="220"/>
    </location>
</feature>
<dbReference type="Proteomes" id="UP000823561">
    <property type="component" value="Chromosome 2"/>
</dbReference>
<feature type="compositionally biased region" description="Low complexity" evidence="1">
    <location>
        <begin position="208"/>
        <end position="220"/>
    </location>
</feature>
<feature type="region of interest" description="Disordered" evidence="1">
    <location>
        <begin position="59"/>
        <end position="87"/>
    </location>
</feature>
<evidence type="ECO:0000256" key="1">
    <source>
        <dbReference type="SAM" id="MobiDB-lite"/>
    </source>
</evidence>
<dbReference type="EMBL" id="JADWDJ010000002">
    <property type="protein sequence ID" value="KAG5285141.1"/>
    <property type="molecule type" value="Genomic_DNA"/>
</dbReference>
<keyword evidence="3" id="KW-1185">Reference proteome</keyword>
<organism evidence="2 3">
    <name type="scientific">Alosa alosa</name>
    <name type="common">allis shad</name>
    <dbReference type="NCBI Taxonomy" id="278164"/>
    <lineage>
        <taxon>Eukaryota</taxon>
        <taxon>Metazoa</taxon>
        <taxon>Chordata</taxon>
        <taxon>Craniata</taxon>
        <taxon>Vertebrata</taxon>
        <taxon>Euteleostomi</taxon>
        <taxon>Actinopterygii</taxon>
        <taxon>Neopterygii</taxon>
        <taxon>Teleostei</taxon>
        <taxon>Clupei</taxon>
        <taxon>Clupeiformes</taxon>
        <taxon>Clupeoidei</taxon>
        <taxon>Clupeidae</taxon>
        <taxon>Alosa</taxon>
    </lineage>
</organism>
<evidence type="ECO:0000313" key="2">
    <source>
        <dbReference type="EMBL" id="KAG5285141.1"/>
    </source>
</evidence>
<reference evidence="2" key="1">
    <citation type="submission" date="2020-10" db="EMBL/GenBank/DDBJ databases">
        <title>Chromosome-scale genome assembly of the Allis shad, Alosa alosa.</title>
        <authorList>
            <person name="Margot Z."/>
            <person name="Christophe K."/>
            <person name="Cabau C."/>
            <person name="Louis A."/>
            <person name="Berthelot C."/>
            <person name="Parey E."/>
            <person name="Roest Crollius H."/>
            <person name="Montfort J."/>
            <person name="Robinson-Rechavi M."/>
            <person name="Bucao C."/>
            <person name="Bouchez O."/>
            <person name="Gislard M."/>
            <person name="Lluch J."/>
            <person name="Milhes M."/>
            <person name="Lampietro C."/>
            <person name="Lopez Roques C."/>
            <person name="Donnadieu C."/>
            <person name="Braasch I."/>
            <person name="Desvignes T."/>
            <person name="Postlethwait J."/>
            <person name="Bobe J."/>
            <person name="Guiguen Y."/>
        </authorList>
    </citation>
    <scope>NUCLEOTIDE SEQUENCE</scope>
    <source>
        <strain evidence="2">M-15738</strain>
        <tissue evidence="2">Blood</tissue>
    </source>
</reference>